<keyword evidence="3" id="KW-0328">Glycosyltransferase</keyword>
<comment type="pathway">
    <text evidence="1">Cell wall biogenesis; cell wall polysaccharide biosynthesis.</text>
</comment>
<evidence type="ECO:0000256" key="1">
    <source>
        <dbReference type="ARBA" id="ARBA00004776"/>
    </source>
</evidence>
<dbReference type="SUPFAM" id="SSF53448">
    <property type="entry name" value="Nucleotide-diphospho-sugar transferases"/>
    <property type="match status" value="1"/>
</dbReference>
<keyword evidence="7" id="KW-1185">Reference proteome</keyword>
<comment type="caution">
    <text evidence="6">The sequence shown here is derived from an EMBL/GenBank/DDBJ whole genome shotgun (WGS) entry which is preliminary data.</text>
</comment>
<dbReference type="STRING" id="1522368.IN07_23450"/>
<comment type="similarity">
    <text evidence="2">Belongs to the glycosyltransferase 2 family.</text>
</comment>
<evidence type="ECO:0000259" key="5">
    <source>
        <dbReference type="Pfam" id="PF00535"/>
    </source>
</evidence>
<dbReference type="Pfam" id="PF00535">
    <property type="entry name" value="Glycos_transf_2"/>
    <property type="match status" value="1"/>
</dbReference>
<dbReference type="PANTHER" id="PTHR43179">
    <property type="entry name" value="RHAMNOSYLTRANSFERASE WBBL"/>
    <property type="match status" value="1"/>
</dbReference>
<sequence>MSTAAPRTVTIGVLTFRRPADLAALLPMLAEQAARAAATGHRAEVLVVDNDPAGSGRAVVAAAGCPVVRYVLEPEPGIAAARNRVLAEAHDQDVLVFIDDDERPRDDWLDQLLRTHRRTGAAAVAGAVVSDFSGPVDPWLVEGGFFVRRRLPTGTPIDVAATNNLLLDLRQLRPTGLRFGVAFGASGGEDTLFTRGIAQRGLAMVWCDEAVVTDVVPGDRATRSWVLRRAFSSGNSVSRVHLALAGSAAARLRVRLSCTVRGLPRLTAGLGRWALGAVTGSVRHRARGLRTAARGAGMVAGAAGHVYQEYGRPRPV</sequence>
<dbReference type="InterPro" id="IPR029044">
    <property type="entry name" value="Nucleotide-diphossugar_trans"/>
</dbReference>
<dbReference type="Gene3D" id="3.90.550.10">
    <property type="entry name" value="Spore Coat Polysaccharide Biosynthesis Protein SpsA, Chain A"/>
    <property type="match status" value="1"/>
</dbReference>
<dbReference type="Proteomes" id="UP000029713">
    <property type="component" value="Unassembled WGS sequence"/>
</dbReference>
<dbReference type="GO" id="GO:0016757">
    <property type="term" value="F:glycosyltransferase activity"/>
    <property type="evidence" value="ECO:0007669"/>
    <property type="project" value="UniProtKB-KW"/>
</dbReference>
<dbReference type="InterPro" id="IPR001173">
    <property type="entry name" value="Glyco_trans_2-like"/>
</dbReference>
<dbReference type="AlphaFoldDB" id="A0A098Y1R2"/>
<organism evidence="6 7">
    <name type="scientific">Modestobacter caceresii</name>
    <dbReference type="NCBI Taxonomy" id="1522368"/>
    <lineage>
        <taxon>Bacteria</taxon>
        <taxon>Bacillati</taxon>
        <taxon>Actinomycetota</taxon>
        <taxon>Actinomycetes</taxon>
        <taxon>Geodermatophilales</taxon>
        <taxon>Geodermatophilaceae</taxon>
        <taxon>Modestobacter</taxon>
    </lineage>
</organism>
<evidence type="ECO:0000256" key="3">
    <source>
        <dbReference type="ARBA" id="ARBA00022676"/>
    </source>
</evidence>
<dbReference type="RefSeq" id="WP_036341032.1">
    <property type="nucleotide sequence ID" value="NZ_JPMX01000127.1"/>
</dbReference>
<reference evidence="6 7" key="1">
    <citation type="submission" date="2014-07" db="EMBL/GenBank/DDBJ databases">
        <title>Biosystematic studies on Modestobacter strains isolated from extreme hyper-arid desert soil and from historic building.</title>
        <authorList>
            <person name="Bukarasam K."/>
            <person name="Bull A."/>
            <person name="Girard G."/>
            <person name="van Wezel G."/>
            <person name="Goodfellow M."/>
        </authorList>
    </citation>
    <scope>NUCLEOTIDE SEQUENCE [LARGE SCALE GENOMIC DNA]</scope>
    <source>
        <strain evidence="6 7">KNN45-2b</strain>
    </source>
</reference>
<dbReference type="OrthoDB" id="3180470at2"/>
<gene>
    <name evidence="6" type="ORF">IN07_23450</name>
</gene>
<evidence type="ECO:0000313" key="6">
    <source>
        <dbReference type="EMBL" id="KGH43993.1"/>
    </source>
</evidence>
<protein>
    <recommendedName>
        <fullName evidence="5">Glycosyltransferase 2-like domain-containing protein</fullName>
    </recommendedName>
</protein>
<evidence type="ECO:0000256" key="2">
    <source>
        <dbReference type="ARBA" id="ARBA00006739"/>
    </source>
</evidence>
<dbReference type="EMBL" id="JPMX01000127">
    <property type="protein sequence ID" value="KGH43993.1"/>
    <property type="molecule type" value="Genomic_DNA"/>
</dbReference>
<feature type="domain" description="Glycosyltransferase 2-like" evidence="5">
    <location>
        <begin position="11"/>
        <end position="143"/>
    </location>
</feature>
<evidence type="ECO:0000313" key="7">
    <source>
        <dbReference type="Proteomes" id="UP000029713"/>
    </source>
</evidence>
<dbReference type="CDD" id="cd00761">
    <property type="entry name" value="Glyco_tranf_GTA_type"/>
    <property type="match status" value="1"/>
</dbReference>
<dbReference type="PANTHER" id="PTHR43179:SF12">
    <property type="entry name" value="GALACTOFURANOSYLTRANSFERASE GLFT2"/>
    <property type="match status" value="1"/>
</dbReference>
<evidence type="ECO:0000256" key="4">
    <source>
        <dbReference type="ARBA" id="ARBA00022679"/>
    </source>
</evidence>
<proteinExistence type="inferred from homology"/>
<accession>A0A098Y1R2</accession>
<name>A0A098Y1R2_9ACTN</name>
<keyword evidence="4" id="KW-0808">Transferase</keyword>